<dbReference type="RefSeq" id="WP_380122022.1">
    <property type="nucleotide sequence ID" value="NZ_JBHSIU010000046.1"/>
</dbReference>
<keyword evidence="1" id="KW-0805">Transcription regulation</keyword>
<dbReference type="InterPro" id="IPR034660">
    <property type="entry name" value="DinB/YfiT-like"/>
</dbReference>
<keyword evidence="6" id="KW-1185">Reference proteome</keyword>
<dbReference type="InterPro" id="IPR027383">
    <property type="entry name" value="Znf_put"/>
</dbReference>
<dbReference type="InterPro" id="IPR041916">
    <property type="entry name" value="Anti_sigma_zinc_sf"/>
</dbReference>
<sequence>MAPDVHPDDLLGAYVMDACAGTDAAAVAAHLAGCPGCAAEADRLRTAAEWVGELADRRPPPELRARVLAAARAARPPCDAEIEGLLAPYVAQVAAFDRLLGGLAGPLWLRPVGPHASVRALVTHLRANDTMVAAATGAGDRIVRRGRPDESTVDVRRRWRSQADELVRTVAAAEPPALDRPAPLAGRAPAWRPLREALTQRVFETWIHADDVRTLLALPPEPPPPRQLRRIADFALRLLPAAMDAAGRGRPHQVLRLTLTGPGGGERLVALSAATPTTGSTVVAEVTVAAELFCRLVAGRVGTLPAGVSVGGDPRAAADFLGVAATMGCD</sequence>
<keyword evidence="2" id="KW-0804">Transcription</keyword>
<feature type="domain" description="Mycothiol-dependent maleylpyruvate isomerase metal-binding" evidence="3">
    <location>
        <begin position="91"/>
        <end position="213"/>
    </location>
</feature>
<name>A0ABV9W6L5_9ACTN</name>
<gene>
    <name evidence="5" type="ORF">ACFPIJ_35980</name>
</gene>
<evidence type="ECO:0000259" key="3">
    <source>
        <dbReference type="Pfam" id="PF11716"/>
    </source>
</evidence>
<proteinExistence type="predicted"/>
<protein>
    <submittedName>
        <fullName evidence="5">Zf-HC2 domain-containing protein</fullName>
    </submittedName>
</protein>
<evidence type="ECO:0000256" key="2">
    <source>
        <dbReference type="ARBA" id="ARBA00023163"/>
    </source>
</evidence>
<evidence type="ECO:0000256" key="1">
    <source>
        <dbReference type="ARBA" id="ARBA00023015"/>
    </source>
</evidence>
<dbReference type="Pfam" id="PF13490">
    <property type="entry name" value="zf-HC2"/>
    <property type="match status" value="1"/>
</dbReference>
<reference evidence="6" key="1">
    <citation type="journal article" date="2019" name="Int. J. Syst. Evol. Microbiol.">
        <title>The Global Catalogue of Microorganisms (GCM) 10K type strain sequencing project: providing services to taxonomists for standard genome sequencing and annotation.</title>
        <authorList>
            <consortium name="The Broad Institute Genomics Platform"/>
            <consortium name="The Broad Institute Genome Sequencing Center for Infectious Disease"/>
            <person name="Wu L."/>
            <person name="Ma J."/>
        </authorList>
    </citation>
    <scope>NUCLEOTIDE SEQUENCE [LARGE SCALE GENOMIC DNA]</scope>
    <source>
        <strain evidence="6">CGMCC 4.7152</strain>
    </source>
</reference>
<accession>A0ABV9W6L5</accession>
<evidence type="ECO:0000313" key="6">
    <source>
        <dbReference type="Proteomes" id="UP001595912"/>
    </source>
</evidence>
<evidence type="ECO:0000259" key="4">
    <source>
        <dbReference type="Pfam" id="PF13490"/>
    </source>
</evidence>
<feature type="domain" description="Putative zinc-finger" evidence="4">
    <location>
        <begin position="9"/>
        <end position="38"/>
    </location>
</feature>
<evidence type="ECO:0000313" key="5">
    <source>
        <dbReference type="EMBL" id="MFC5003218.1"/>
    </source>
</evidence>
<dbReference type="EMBL" id="JBHSIU010000046">
    <property type="protein sequence ID" value="MFC5003218.1"/>
    <property type="molecule type" value="Genomic_DNA"/>
</dbReference>
<dbReference type="Pfam" id="PF11716">
    <property type="entry name" value="MDMPI_N"/>
    <property type="match status" value="1"/>
</dbReference>
<dbReference type="InterPro" id="IPR024344">
    <property type="entry name" value="MDMPI_metal-binding"/>
</dbReference>
<dbReference type="SUPFAM" id="SSF109854">
    <property type="entry name" value="DinB/YfiT-like putative metalloenzymes"/>
    <property type="match status" value="1"/>
</dbReference>
<dbReference type="Proteomes" id="UP001595912">
    <property type="component" value="Unassembled WGS sequence"/>
</dbReference>
<dbReference type="Gene3D" id="1.10.10.1320">
    <property type="entry name" value="Anti-sigma factor, zinc-finger domain"/>
    <property type="match status" value="1"/>
</dbReference>
<comment type="caution">
    <text evidence="5">The sequence shown here is derived from an EMBL/GenBank/DDBJ whole genome shotgun (WGS) entry which is preliminary data.</text>
</comment>
<organism evidence="5 6">
    <name type="scientific">Dactylosporangium cerinum</name>
    <dbReference type="NCBI Taxonomy" id="1434730"/>
    <lineage>
        <taxon>Bacteria</taxon>
        <taxon>Bacillati</taxon>
        <taxon>Actinomycetota</taxon>
        <taxon>Actinomycetes</taxon>
        <taxon>Micromonosporales</taxon>
        <taxon>Micromonosporaceae</taxon>
        <taxon>Dactylosporangium</taxon>
    </lineage>
</organism>